<dbReference type="Proteomes" id="UP001195903">
    <property type="component" value="Unassembled WGS sequence"/>
</dbReference>
<evidence type="ECO:0000313" key="3">
    <source>
        <dbReference type="Proteomes" id="UP001195903"/>
    </source>
</evidence>
<protein>
    <submittedName>
        <fullName evidence="2">Helix-turn-helix domain-containing protein</fullName>
    </submittedName>
</protein>
<dbReference type="Pfam" id="PF12728">
    <property type="entry name" value="HTH_17"/>
    <property type="match status" value="1"/>
</dbReference>
<accession>A0ABS5UZ43</accession>
<dbReference type="RefSeq" id="WP_214505622.1">
    <property type="nucleotide sequence ID" value="NZ_JAHEPS010000001.1"/>
</dbReference>
<organism evidence="2 3">
    <name type="scientific">Shewanella jiangmenensis</name>
    <dbReference type="NCBI Taxonomy" id="2837387"/>
    <lineage>
        <taxon>Bacteria</taxon>
        <taxon>Pseudomonadati</taxon>
        <taxon>Pseudomonadota</taxon>
        <taxon>Gammaproteobacteria</taxon>
        <taxon>Alteromonadales</taxon>
        <taxon>Shewanellaceae</taxon>
        <taxon>Shewanella</taxon>
    </lineage>
</organism>
<gene>
    <name evidence="2" type="ORF">KJI95_02720</name>
</gene>
<feature type="domain" description="Helix-turn-helix" evidence="1">
    <location>
        <begin position="5"/>
        <end position="57"/>
    </location>
</feature>
<dbReference type="EMBL" id="JAHEPS010000001">
    <property type="protein sequence ID" value="MBT1443437.1"/>
    <property type="molecule type" value="Genomic_DNA"/>
</dbReference>
<evidence type="ECO:0000313" key="2">
    <source>
        <dbReference type="EMBL" id="MBT1443437.1"/>
    </source>
</evidence>
<name>A0ABS5UZ43_9GAMM</name>
<proteinExistence type="predicted"/>
<keyword evidence="3" id="KW-1185">Reference proteome</keyword>
<reference evidence="2 3" key="1">
    <citation type="submission" date="2021-05" db="EMBL/GenBank/DDBJ databases">
        <title>Shewanella sp. JM162201.</title>
        <authorList>
            <person name="Xu S."/>
            <person name="Li A."/>
        </authorList>
    </citation>
    <scope>NUCLEOTIDE SEQUENCE [LARGE SCALE GENOMIC DNA]</scope>
    <source>
        <strain evidence="2 3">JM162201</strain>
    </source>
</reference>
<sequence length="61" mass="7213">MENLITPDEAANFLGVSKKTLWVYRTKHKNRKLIKKYVISPKNVRYCRDSLQVFIERSKSA</sequence>
<dbReference type="InterPro" id="IPR041657">
    <property type="entry name" value="HTH_17"/>
</dbReference>
<comment type="caution">
    <text evidence="2">The sequence shown here is derived from an EMBL/GenBank/DDBJ whole genome shotgun (WGS) entry which is preliminary data.</text>
</comment>
<evidence type="ECO:0000259" key="1">
    <source>
        <dbReference type="Pfam" id="PF12728"/>
    </source>
</evidence>